<dbReference type="eggNOG" id="COG0613">
    <property type="taxonomic scope" value="Bacteria"/>
</dbReference>
<name>W6RUW7_9CLOT</name>
<dbReference type="Gene3D" id="1.10.150.650">
    <property type="match status" value="1"/>
</dbReference>
<evidence type="ECO:0000313" key="3">
    <source>
        <dbReference type="Proteomes" id="UP000019426"/>
    </source>
</evidence>
<dbReference type="RefSeq" id="WP_044037535.1">
    <property type="nucleotide sequence ID" value="NZ_HG917868.1"/>
</dbReference>
<protein>
    <submittedName>
        <fullName evidence="2">Metal-dependent phosphoesterase (PHP family) protein</fullName>
    </submittedName>
</protein>
<dbReference type="PATRIC" id="fig|1216932.3.peg.1295"/>
<reference evidence="2 3" key="1">
    <citation type="submission" date="2013-11" db="EMBL/GenBank/DDBJ databases">
        <title>Complete genome sequence of Clostridum sp. M2/40.</title>
        <authorList>
            <person name="Wibberg D."/>
            <person name="Puehler A."/>
            <person name="Schlueter A."/>
        </authorList>
    </citation>
    <scope>NUCLEOTIDE SEQUENCE [LARGE SCALE GENOMIC DNA]</scope>
    <source>
        <strain evidence="3">M2/40</strain>
    </source>
</reference>
<dbReference type="STRING" id="1216932.CM240_1298"/>
<sequence length="279" mass="31785">MYTKGDFHSHSTCSDGTLTPEELVSLAKDRNLDIMALTDHDSTNGVDRAIATGEKLGIKVIPAFELSTVYNDETVHVLAYFNDSSYKNSELQDFLKRLVDYRKERAKKIVANLEKYFNISISYDDVYKKSKGSVARPHIARTIIDSGYKYSYNYIFDNFLCKKSPAYVPNLKISTEEGIKKIHESNGIAVLAHPILIKKNPVEQLFNLDFDGIECRYILNTDEDTKRFLNLAKRFGKFTTAGSDFHTKDNSDTKHGIIGTKYLEGEELSTFLEKLNIYK</sequence>
<feature type="domain" description="Polymerase/histidinol phosphatase N-terminal" evidence="1">
    <location>
        <begin position="5"/>
        <end position="70"/>
    </location>
</feature>
<dbReference type="Gene3D" id="3.20.20.140">
    <property type="entry name" value="Metal-dependent hydrolases"/>
    <property type="match status" value="1"/>
</dbReference>
<dbReference type="InterPro" id="IPR003141">
    <property type="entry name" value="Pol/His_phosphatase_N"/>
</dbReference>
<dbReference type="KEGG" id="clt:CM240_1298"/>
<keyword evidence="3" id="KW-1185">Reference proteome</keyword>
<dbReference type="Pfam" id="PF02811">
    <property type="entry name" value="PHP"/>
    <property type="match status" value="1"/>
</dbReference>
<dbReference type="PANTHER" id="PTHR42924:SF3">
    <property type="entry name" value="POLYMERASE_HISTIDINOL PHOSPHATASE N-TERMINAL DOMAIN-CONTAINING PROTEIN"/>
    <property type="match status" value="1"/>
</dbReference>
<dbReference type="OrthoDB" id="9791620at2"/>
<dbReference type="InterPro" id="IPR016195">
    <property type="entry name" value="Pol/histidinol_Pase-like"/>
</dbReference>
<dbReference type="GO" id="GO:0004534">
    <property type="term" value="F:5'-3' RNA exonuclease activity"/>
    <property type="evidence" value="ECO:0007669"/>
    <property type="project" value="TreeGrafter"/>
</dbReference>
<dbReference type="PANTHER" id="PTHR42924">
    <property type="entry name" value="EXONUCLEASE"/>
    <property type="match status" value="1"/>
</dbReference>
<dbReference type="InterPro" id="IPR004013">
    <property type="entry name" value="PHP_dom"/>
</dbReference>
<dbReference type="AlphaFoldDB" id="W6RUW7"/>
<dbReference type="CDD" id="cd07438">
    <property type="entry name" value="PHP_HisPPase_AMP"/>
    <property type="match status" value="1"/>
</dbReference>
<dbReference type="HOGENOM" id="CLU_067347_1_1_9"/>
<proteinExistence type="predicted"/>
<evidence type="ECO:0000313" key="2">
    <source>
        <dbReference type="EMBL" id="CDM68461.1"/>
    </source>
</evidence>
<dbReference type="SMART" id="SM00481">
    <property type="entry name" value="POLIIIAc"/>
    <property type="match status" value="1"/>
</dbReference>
<dbReference type="SUPFAM" id="SSF89550">
    <property type="entry name" value="PHP domain-like"/>
    <property type="match status" value="1"/>
</dbReference>
<dbReference type="Proteomes" id="UP000019426">
    <property type="component" value="Chromosome M2/40_rep1"/>
</dbReference>
<accession>W6RUW7</accession>
<organism evidence="2 3">
    <name type="scientific">Clostridium bornimense</name>
    <dbReference type="NCBI Taxonomy" id="1216932"/>
    <lineage>
        <taxon>Bacteria</taxon>
        <taxon>Bacillati</taxon>
        <taxon>Bacillota</taxon>
        <taxon>Clostridia</taxon>
        <taxon>Eubacteriales</taxon>
        <taxon>Clostridiaceae</taxon>
        <taxon>Clostridium</taxon>
    </lineage>
</organism>
<dbReference type="EMBL" id="HG917868">
    <property type="protein sequence ID" value="CDM68461.1"/>
    <property type="molecule type" value="Genomic_DNA"/>
</dbReference>
<evidence type="ECO:0000259" key="1">
    <source>
        <dbReference type="SMART" id="SM00481"/>
    </source>
</evidence>
<dbReference type="GO" id="GO:0035312">
    <property type="term" value="F:5'-3' DNA exonuclease activity"/>
    <property type="evidence" value="ECO:0007669"/>
    <property type="project" value="TreeGrafter"/>
</dbReference>
<dbReference type="InterPro" id="IPR052018">
    <property type="entry name" value="PHP_domain"/>
</dbReference>
<gene>
    <name evidence="2" type="ORF">CM240_1298</name>
</gene>